<sequence>MVNLFVLGMAGILTSLLFKQFSMVCISLAVSLHQLYTLEMYQRDARLRKMKKSMLRMKRRIDRLERRIGGDRDV</sequence>
<dbReference type="Proteomes" id="UP000095762">
    <property type="component" value="Unassembled WGS sequence"/>
</dbReference>
<accession>A0A174PVZ9</accession>
<evidence type="ECO:0000313" key="1">
    <source>
        <dbReference type="EMBL" id="CUP62930.1"/>
    </source>
</evidence>
<gene>
    <name evidence="1" type="ORF">ERS852569_00236</name>
</gene>
<organism evidence="1 2">
    <name type="scientific">Blautia obeum</name>
    <dbReference type="NCBI Taxonomy" id="40520"/>
    <lineage>
        <taxon>Bacteria</taxon>
        <taxon>Bacillati</taxon>
        <taxon>Bacillota</taxon>
        <taxon>Clostridia</taxon>
        <taxon>Lachnospirales</taxon>
        <taxon>Lachnospiraceae</taxon>
        <taxon>Blautia</taxon>
    </lineage>
</organism>
<dbReference type="AlphaFoldDB" id="A0A174PVZ9"/>
<name>A0A174PVZ9_9FIRM</name>
<evidence type="ECO:0000313" key="2">
    <source>
        <dbReference type="Proteomes" id="UP000095762"/>
    </source>
</evidence>
<reference evidence="1 2" key="1">
    <citation type="submission" date="2015-09" db="EMBL/GenBank/DDBJ databases">
        <authorList>
            <consortium name="Pathogen Informatics"/>
        </authorList>
    </citation>
    <scope>NUCLEOTIDE SEQUENCE [LARGE SCALE GENOMIC DNA]</scope>
    <source>
        <strain evidence="1 2">2789STDY5834957</strain>
    </source>
</reference>
<proteinExistence type="predicted"/>
<dbReference type="EMBL" id="CZBP01000001">
    <property type="protein sequence ID" value="CUP62930.1"/>
    <property type="molecule type" value="Genomic_DNA"/>
</dbReference>
<dbReference type="RefSeq" id="WP_055059266.1">
    <property type="nucleotide sequence ID" value="NZ_CZBP01000001.1"/>
</dbReference>
<protein>
    <submittedName>
        <fullName evidence="1">Uncharacterized protein</fullName>
    </submittedName>
</protein>